<dbReference type="PANTHER" id="PTHR33985:SF2">
    <property type="entry name" value="EXPRESSED PROTEIN"/>
    <property type="match status" value="1"/>
</dbReference>
<dbReference type="SMART" id="SM00554">
    <property type="entry name" value="FAS1"/>
    <property type="match status" value="2"/>
</dbReference>
<dbReference type="PANTHER" id="PTHR33985">
    <property type="entry name" value="OS02G0491300 PROTEIN-RELATED"/>
    <property type="match status" value="1"/>
</dbReference>
<dbReference type="Proteomes" id="UP001187471">
    <property type="component" value="Unassembled WGS sequence"/>
</dbReference>
<evidence type="ECO:0000313" key="4">
    <source>
        <dbReference type="EMBL" id="KAK2966067.1"/>
    </source>
</evidence>
<feature type="signal peptide" evidence="2">
    <location>
        <begin position="1"/>
        <end position="26"/>
    </location>
</feature>
<dbReference type="AlphaFoldDB" id="A0AA88QBQ5"/>
<dbReference type="Gene3D" id="2.30.180.10">
    <property type="entry name" value="FAS1 domain"/>
    <property type="match status" value="1"/>
</dbReference>
<protein>
    <recommendedName>
        <fullName evidence="3">FAS1 domain-containing protein</fullName>
    </recommendedName>
</protein>
<gene>
    <name evidence="4" type="ORF">RJ640_010094</name>
</gene>
<feature type="domain" description="FAS1" evidence="3">
    <location>
        <begin position="65"/>
        <end position="196"/>
    </location>
</feature>
<dbReference type="SUPFAM" id="SSF82153">
    <property type="entry name" value="FAS1 domain"/>
    <property type="match status" value="2"/>
</dbReference>
<evidence type="ECO:0000259" key="3">
    <source>
        <dbReference type="PROSITE" id="PS50213"/>
    </source>
</evidence>
<dbReference type="InterPro" id="IPR036378">
    <property type="entry name" value="FAS1_dom_sf"/>
</dbReference>
<evidence type="ECO:0000256" key="2">
    <source>
        <dbReference type="SAM" id="SignalP"/>
    </source>
</evidence>
<dbReference type="InterPro" id="IPR000782">
    <property type="entry name" value="FAS1_domain"/>
</dbReference>
<reference evidence="4" key="1">
    <citation type="submission" date="2022-12" db="EMBL/GenBank/DDBJ databases">
        <title>Draft genome assemblies for two species of Escallonia (Escalloniales).</title>
        <authorList>
            <person name="Chanderbali A."/>
            <person name="Dervinis C."/>
            <person name="Anghel I."/>
            <person name="Soltis D."/>
            <person name="Soltis P."/>
            <person name="Zapata F."/>
        </authorList>
    </citation>
    <scope>NUCLEOTIDE SEQUENCE</scope>
    <source>
        <strain evidence="4">UCBG92.1500</strain>
        <tissue evidence="4">Leaf</tissue>
    </source>
</reference>
<evidence type="ECO:0000256" key="1">
    <source>
        <dbReference type="ARBA" id="ARBA00007843"/>
    </source>
</evidence>
<evidence type="ECO:0000313" key="5">
    <source>
        <dbReference type="Proteomes" id="UP001187471"/>
    </source>
</evidence>
<accession>A0AA88QBQ5</accession>
<proteinExistence type="inferred from homology"/>
<dbReference type="PROSITE" id="PS50213">
    <property type="entry name" value="FAS1"/>
    <property type="match status" value="1"/>
</dbReference>
<name>A0AA88QBQ5_9ASTE</name>
<sequence>MATSLQLAIITVAVLLASFYFSPALAATSGGAPPFGASSLSAAAALSPAAPWLSHELGGHDSISPTTLFEPILTNLGFQELAMAVPSLSGTAFSTWNGPSTLFAPSDSSVRTCGSCSVPSLLREHIVPGLFSLDYLRKLAFGTKIETMEPGRCITVTSSTDSKTNSTRIYVGGVEITRPDLFNNGVVVVHGLDGFVAHLSPFSCSVEKMTSLFFPFHHPDQQLANIPTQIMRLMLRDAMLRLRTVGFGFLSLAIKVKYAELVNLHNMTVFALDDASIFSGGHDYVSNVRFHIVPNRLLAVSDLERLPAGIALPTLERGQYLVVTTAGGAAVMRINYVRIKAPDVMRNVKIVVHSLYLPFPKLHHAVSYGGGGYLASDGVAEINVTEAGSCAVATEHGGCVAVTPTAQVKPMVEGEDYHGL</sequence>
<organism evidence="4 5">
    <name type="scientific">Escallonia rubra</name>
    <dbReference type="NCBI Taxonomy" id="112253"/>
    <lineage>
        <taxon>Eukaryota</taxon>
        <taxon>Viridiplantae</taxon>
        <taxon>Streptophyta</taxon>
        <taxon>Embryophyta</taxon>
        <taxon>Tracheophyta</taxon>
        <taxon>Spermatophyta</taxon>
        <taxon>Magnoliopsida</taxon>
        <taxon>eudicotyledons</taxon>
        <taxon>Gunneridae</taxon>
        <taxon>Pentapetalae</taxon>
        <taxon>asterids</taxon>
        <taxon>campanulids</taxon>
        <taxon>Escalloniales</taxon>
        <taxon>Escalloniaceae</taxon>
        <taxon>Escallonia</taxon>
    </lineage>
</organism>
<dbReference type="EMBL" id="JAVXUO010003154">
    <property type="protein sequence ID" value="KAK2966067.1"/>
    <property type="molecule type" value="Genomic_DNA"/>
</dbReference>
<comment type="caution">
    <text evidence="4">The sequence shown here is derived from an EMBL/GenBank/DDBJ whole genome shotgun (WGS) entry which is preliminary data.</text>
</comment>
<feature type="chain" id="PRO_5041680369" description="FAS1 domain-containing protein" evidence="2">
    <location>
        <begin position="27"/>
        <end position="420"/>
    </location>
</feature>
<keyword evidence="5" id="KW-1185">Reference proteome</keyword>
<dbReference type="Pfam" id="PF02469">
    <property type="entry name" value="Fasciclin"/>
    <property type="match status" value="1"/>
</dbReference>
<dbReference type="InterPro" id="IPR052806">
    <property type="entry name" value="Fasciclin-like_AGP"/>
</dbReference>
<keyword evidence="2" id="KW-0732">Signal</keyword>
<comment type="similarity">
    <text evidence="1">Belongs to the fasciclin-like AGP family.</text>
</comment>